<dbReference type="AlphaFoldDB" id="A0A1U8ATU1"/>
<dbReference type="STRING" id="4432.A0A1U8ATU1"/>
<dbReference type="eggNOG" id="ENOG502QQDB">
    <property type="taxonomic scope" value="Eukaryota"/>
</dbReference>
<dbReference type="GO" id="GO:2000022">
    <property type="term" value="P:regulation of jasmonic acid mediated signaling pathway"/>
    <property type="evidence" value="ECO:0000318"/>
    <property type="project" value="GO_Central"/>
</dbReference>
<dbReference type="PANTHER" id="PTHR33077:SF90">
    <property type="entry name" value="PROTEIN TIFY 7"/>
    <property type="match status" value="1"/>
</dbReference>
<dbReference type="OMA" id="CHACRIP"/>
<comment type="subcellular location">
    <subcellularLocation>
        <location evidence="2">Nucleus</location>
    </subcellularLocation>
</comment>
<dbReference type="InterPro" id="IPR018467">
    <property type="entry name" value="CCT_CS"/>
</dbReference>
<protein>
    <recommendedName>
        <fullName evidence="2">Protein TIFY</fullName>
    </recommendedName>
    <alternativeName>
        <fullName evidence="2">Jasmonate ZIM domain-containing protein</fullName>
    </alternativeName>
</protein>
<keyword evidence="2" id="KW-1184">Jasmonic acid signaling pathway</keyword>
<dbReference type="Pfam" id="PF06200">
    <property type="entry name" value="tify"/>
    <property type="match status" value="1"/>
</dbReference>
<name>A0A1U8ATU1_NELNU</name>
<dbReference type="PROSITE" id="PS51320">
    <property type="entry name" value="TIFY"/>
    <property type="match status" value="1"/>
</dbReference>
<evidence type="ECO:0000256" key="3">
    <source>
        <dbReference type="SAM" id="MobiDB-lite"/>
    </source>
</evidence>
<feature type="domain" description="Tify" evidence="4">
    <location>
        <begin position="200"/>
        <end position="235"/>
    </location>
</feature>
<feature type="region of interest" description="Disordered" evidence="3">
    <location>
        <begin position="240"/>
        <end position="320"/>
    </location>
</feature>
<dbReference type="KEGG" id="nnu:104607376"/>
<comment type="domain">
    <text evidence="2">The jas domain is required for interaction with COI1.</text>
</comment>
<evidence type="ECO:0000313" key="6">
    <source>
        <dbReference type="RefSeq" id="XP_010271315.1"/>
    </source>
</evidence>
<gene>
    <name evidence="6" type="primary">LOC104607376</name>
</gene>
<evidence type="ECO:0000256" key="2">
    <source>
        <dbReference type="RuleBase" id="RU369065"/>
    </source>
</evidence>
<proteinExistence type="inferred from homology"/>
<dbReference type="SMART" id="SM00979">
    <property type="entry name" value="TIFY"/>
    <property type="match status" value="1"/>
</dbReference>
<feature type="compositionally biased region" description="Polar residues" evidence="3">
    <location>
        <begin position="307"/>
        <end position="320"/>
    </location>
</feature>
<feature type="compositionally biased region" description="Polar residues" evidence="3">
    <location>
        <begin position="360"/>
        <end position="395"/>
    </location>
</feature>
<feature type="region of interest" description="Disordered" evidence="3">
    <location>
        <begin position="360"/>
        <end position="405"/>
    </location>
</feature>
<dbReference type="Pfam" id="PF09425">
    <property type="entry name" value="Jas_motif"/>
    <property type="match status" value="1"/>
</dbReference>
<organism evidence="5 6">
    <name type="scientific">Nelumbo nucifera</name>
    <name type="common">Sacred lotus</name>
    <dbReference type="NCBI Taxonomy" id="4432"/>
    <lineage>
        <taxon>Eukaryota</taxon>
        <taxon>Viridiplantae</taxon>
        <taxon>Streptophyta</taxon>
        <taxon>Embryophyta</taxon>
        <taxon>Tracheophyta</taxon>
        <taxon>Spermatophyta</taxon>
        <taxon>Magnoliopsida</taxon>
        <taxon>Proteales</taxon>
        <taxon>Nelumbonaceae</taxon>
        <taxon>Nelumbo</taxon>
    </lineage>
</organism>
<dbReference type="GO" id="GO:0031347">
    <property type="term" value="P:regulation of defense response"/>
    <property type="evidence" value="ECO:0000318"/>
    <property type="project" value="GO_Central"/>
</dbReference>
<feature type="compositionally biased region" description="Polar residues" evidence="3">
    <location>
        <begin position="261"/>
        <end position="294"/>
    </location>
</feature>
<accession>A0A1U8ATU1</accession>
<dbReference type="RefSeq" id="XP_010271315.1">
    <property type="nucleotide sequence ID" value="XM_010273013.2"/>
</dbReference>
<reference evidence="6" key="1">
    <citation type="submission" date="2025-08" db="UniProtKB">
        <authorList>
            <consortium name="RefSeq"/>
        </authorList>
    </citation>
    <scope>IDENTIFICATION</scope>
</reference>
<dbReference type="InParanoid" id="A0A1U8ATU1"/>
<comment type="similarity">
    <text evidence="1 2">Belongs to the TIFY/JAZ family.</text>
</comment>
<evidence type="ECO:0000256" key="1">
    <source>
        <dbReference type="ARBA" id="ARBA00008614"/>
    </source>
</evidence>
<dbReference type="OrthoDB" id="1939212at2759"/>
<dbReference type="PANTHER" id="PTHR33077">
    <property type="entry name" value="PROTEIN TIFY 4A-RELATED-RELATED"/>
    <property type="match status" value="1"/>
</dbReference>
<dbReference type="FunCoup" id="A0A1U8ATU1">
    <property type="interactions" value="734"/>
</dbReference>
<keyword evidence="2" id="KW-0539">Nucleus</keyword>
<keyword evidence="5" id="KW-1185">Reference proteome</keyword>
<sequence>MERDFLGLSSKESVTLVKEETKDASKDSVFMRGPGMQWPFSNKVSAIPQFIMPFKAGQEDRAKKIVFDPLASSGFIPAIATADAFDANHKSTSGMVQKSFNFDRQGGTHYAMSAYPIQHVDAHATHRPTDVRMFQANQAISVAMNNPFFKTNIATTGQSMAAANVKQQPLGGIPVGTSHSILPTVSSMARAIDPRNISKPSGAPAQLTIFYGGAVSVYDDITPEKAQAIMFFAASGSSVTNPRAQVQAPTPKPAASEGLHGNQSYAASPCSGLSSPISVSSHATAQSGSGSSSPDELIASKPKGNLSAPSCQQEPQNMVSSISSATPTLMPAAVPQARKASLARFLEKRKERMMSMTPYNINNKSLDESTNPESNSLSFSAKSGPVSTNPLSQQGAGMVLGVQQE</sequence>
<dbReference type="InterPro" id="IPR040390">
    <property type="entry name" value="TIFY/JAZ"/>
</dbReference>
<evidence type="ECO:0000259" key="4">
    <source>
        <dbReference type="PROSITE" id="PS51320"/>
    </source>
</evidence>
<dbReference type="Proteomes" id="UP000189703">
    <property type="component" value="Unplaced"/>
</dbReference>
<comment type="function">
    <text evidence="2">Repressor of jasmonate responses.</text>
</comment>
<dbReference type="GO" id="GO:0009611">
    <property type="term" value="P:response to wounding"/>
    <property type="evidence" value="ECO:0000318"/>
    <property type="project" value="GO_Central"/>
</dbReference>
<evidence type="ECO:0000313" key="5">
    <source>
        <dbReference type="Proteomes" id="UP000189703"/>
    </source>
</evidence>
<dbReference type="GeneID" id="104607376"/>
<dbReference type="GO" id="GO:0005634">
    <property type="term" value="C:nucleus"/>
    <property type="evidence" value="ECO:0000318"/>
    <property type="project" value="GO_Central"/>
</dbReference>
<dbReference type="InterPro" id="IPR010399">
    <property type="entry name" value="Tify_dom"/>
</dbReference>